<evidence type="ECO:0008006" key="3">
    <source>
        <dbReference type="Google" id="ProtNLM"/>
    </source>
</evidence>
<organism evidence="1 2">
    <name type="scientific">Oceanobacillus limi</name>
    <dbReference type="NCBI Taxonomy" id="930131"/>
    <lineage>
        <taxon>Bacteria</taxon>
        <taxon>Bacillati</taxon>
        <taxon>Bacillota</taxon>
        <taxon>Bacilli</taxon>
        <taxon>Bacillales</taxon>
        <taxon>Bacillaceae</taxon>
        <taxon>Oceanobacillus</taxon>
    </lineage>
</organism>
<protein>
    <recommendedName>
        <fullName evidence="3">Lipoprotein</fullName>
    </recommendedName>
</protein>
<dbReference type="STRING" id="930131.SAMN05216389_101352"/>
<dbReference type="OrthoDB" id="2716638at2"/>
<gene>
    <name evidence="1" type="ORF">SAMN05216389_101352</name>
</gene>
<dbReference type="EMBL" id="FOHE01000001">
    <property type="protein sequence ID" value="SES67333.1"/>
    <property type="molecule type" value="Genomic_DNA"/>
</dbReference>
<accession>A0A1H9YFK5</accession>
<evidence type="ECO:0000313" key="2">
    <source>
        <dbReference type="Proteomes" id="UP000198618"/>
    </source>
</evidence>
<evidence type="ECO:0000313" key="1">
    <source>
        <dbReference type="EMBL" id="SES67333.1"/>
    </source>
</evidence>
<dbReference type="PROSITE" id="PS51257">
    <property type="entry name" value="PROKAR_LIPOPROTEIN"/>
    <property type="match status" value="1"/>
</dbReference>
<keyword evidence="2" id="KW-1185">Reference proteome</keyword>
<name>A0A1H9YFK5_9BACI</name>
<proteinExistence type="predicted"/>
<dbReference type="AlphaFoldDB" id="A0A1H9YFK5"/>
<dbReference type="RefSeq" id="WP_090866187.1">
    <property type="nucleotide sequence ID" value="NZ_FOHE01000001.1"/>
</dbReference>
<reference evidence="1 2" key="1">
    <citation type="submission" date="2016-10" db="EMBL/GenBank/DDBJ databases">
        <authorList>
            <person name="de Groot N.N."/>
        </authorList>
    </citation>
    <scope>NUCLEOTIDE SEQUENCE [LARGE SCALE GENOMIC DNA]</scope>
    <source>
        <strain evidence="1 2">IBRC-M 10780</strain>
    </source>
</reference>
<sequence length="204" mass="23360">MGRAKNILRLTYITLLVLVGCSNQNTDVATIAVNSDAEYNSTFEELHLGELYNFDFSLPHADERWVRVWVEKYIDGEKQEDPLIELSYGMSPNKYEEGSLGFGVINPHSDTPLGFLYAPGVTQEPRKIDLNEIKEELPFNGDYAIGNDVEELQLGETLVLGVYRRPADNLIKMYDYQNEEELLTMIQDDHIVLLLKIKVEEEKE</sequence>
<dbReference type="Proteomes" id="UP000198618">
    <property type="component" value="Unassembled WGS sequence"/>
</dbReference>